<evidence type="ECO:0000259" key="10">
    <source>
        <dbReference type="Pfam" id="PF04262"/>
    </source>
</evidence>
<protein>
    <recommendedName>
        <fullName evidence="2 9">Glutamate--cysteine ligase</fullName>
        <ecNumber evidence="2 9">6.3.2.2</ecNumber>
    </recommendedName>
</protein>
<evidence type="ECO:0000256" key="9">
    <source>
        <dbReference type="RuleBase" id="RU004391"/>
    </source>
</evidence>
<dbReference type="GO" id="GO:0005829">
    <property type="term" value="C:cytosol"/>
    <property type="evidence" value="ECO:0007669"/>
    <property type="project" value="TreeGrafter"/>
</dbReference>
<dbReference type="AlphaFoldDB" id="A0A976RQJ6"/>
<dbReference type="PANTHER" id="PTHR38761">
    <property type="entry name" value="GLUTAMATE--CYSTEINE LIGASE"/>
    <property type="match status" value="1"/>
</dbReference>
<dbReference type="GO" id="GO:0004357">
    <property type="term" value="F:glutamate-cysteine ligase activity"/>
    <property type="evidence" value="ECO:0007669"/>
    <property type="project" value="UniProtKB-EC"/>
</dbReference>
<keyword evidence="11" id="KW-0614">Plasmid</keyword>
<evidence type="ECO:0000313" key="11">
    <source>
        <dbReference type="EMBL" id="UQS85973.1"/>
    </source>
</evidence>
<evidence type="ECO:0000256" key="2">
    <source>
        <dbReference type="ARBA" id="ARBA00012220"/>
    </source>
</evidence>
<dbReference type="Proteomes" id="UP000831181">
    <property type="component" value="Plasmid p1unnamed"/>
</dbReference>
<comment type="catalytic activity">
    <reaction evidence="7 9">
        <text>L-cysteine + L-glutamate + ATP = gamma-L-glutamyl-L-cysteine + ADP + phosphate + H(+)</text>
        <dbReference type="Rhea" id="RHEA:13285"/>
        <dbReference type="ChEBI" id="CHEBI:15378"/>
        <dbReference type="ChEBI" id="CHEBI:29985"/>
        <dbReference type="ChEBI" id="CHEBI:30616"/>
        <dbReference type="ChEBI" id="CHEBI:35235"/>
        <dbReference type="ChEBI" id="CHEBI:43474"/>
        <dbReference type="ChEBI" id="CHEBI:58173"/>
        <dbReference type="ChEBI" id="CHEBI:456216"/>
        <dbReference type="EC" id="6.3.2.2"/>
    </reaction>
</comment>
<dbReference type="KEGG" id="lbe:MOO44_01250"/>
<keyword evidence="6" id="KW-0067">ATP-binding</keyword>
<dbReference type="EC" id="6.3.2.2" evidence="2 9"/>
<dbReference type="GO" id="GO:0006750">
    <property type="term" value="P:glutathione biosynthetic process"/>
    <property type="evidence" value="ECO:0007669"/>
    <property type="project" value="UniProtKB-KW"/>
</dbReference>
<evidence type="ECO:0000256" key="4">
    <source>
        <dbReference type="ARBA" id="ARBA00022684"/>
    </source>
</evidence>
<keyword evidence="4 8" id="KW-0317">Glutathione biosynthesis</keyword>
<proteinExistence type="inferred from homology"/>
<keyword evidence="5" id="KW-0547">Nucleotide-binding</keyword>
<accession>A0A976RQJ6</accession>
<keyword evidence="3 8" id="KW-0436">Ligase</keyword>
<dbReference type="GO" id="GO:0005524">
    <property type="term" value="F:ATP binding"/>
    <property type="evidence" value="ECO:0007669"/>
    <property type="project" value="UniProtKB-KW"/>
</dbReference>
<evidence type="ECO:0000256" key="3">
    <source>
        <dbReference type="ARBA" id="ARBA00022598"/>
    </source>
</evidence>
<dbReference type="SUPFAM" id="SSF55931">
    <property type="entry name" value="Glutamine synthetase/guanido kinase"/>
    <property type="match status" value="1"/>
</dbReference>
<dbReference type="Pfam" id="PF04262">
    <property type="entry name" value="Glu_cys_ligase"/>
    <property type="match status" value="1"/>
</dbReference>
<dbReference type="RefSeq" id="WP_260115782.1">
    <property type="nucleotide sequence ID" value="NZ_CP093360.1"/>
</dbReference>
<evidence type="ECO:0000256" key="5">
    <source>
        <dbReference type="ARBA" id="ARBA00022741"/>
    </source>
</evidence>
<evidence type="ECO:0000256" key="8">
    <source>
        <dbReference type="RuleBase" id="RU003544"/>
    </source>
</evidence>
<comment type="pathway">
    <text evidence="1 9">Sulfur metabolism; glutathione biosynthesis; glutathione from L-cysteine and L-glutamate: step 1/2.</text>
</comment>
<feature type="domain" description="Glutamate--cysteine ligase" evidence="10">
    <location>
        <begin position="11"/>
        <end position="248"/>
    </location>
</feature>
<dbReference type="InterPro" id="IPR014746">
    <property type="entry name" value="Gln_synth/guanido_kin_cat_dom"/>
</dbReference>
<name>A0A976RQJ6_9LACO</name>
<comment type="similarity">
    <text evidence="8">Belongs to the glutamate--cysteine ligase type 1 family.</text>
</comment>
<geneLocation type="plasmid" evidence="11 12">
    <name>p1unnamed</name>
</geneLocation>
<gene>
    <name evidence="11" type="ORF">MOO44_01250</name>
</gene>
<evidence type="ECO:0000256" key="7">
    <source>
        <dbReference type="ARBA" id="ARBA00048819"/>
    </source>
</evidence>
<sequence length="453" mass="50602">MINQFGNKIVQNHLVGKLLNISIGIEIERMRSDYSGNMSLTKHPNGAGSPFKNPWITKDYLESMTEVVTPPVRAIDALHYDYSLTHVLRRVINRDELLWPLSMPAILPEHKDKSLLAIEPPAKQAYFESICERYGITQGAPCGMHINFSFNSDVLNCLISEDNEDLSNIVKIRNKIYTTVAQGFVKYRWLLTYLFGASPVAQGNYFKPGDGPEHPIRSIRQSHFGFIRSFDVDYSSVDHYVDRIMDAFNRGQIAGVAEFHGSVRFRGGKDLEALKTAGIKYLELRMFDLDPTTDTAIKTTTLALIRLMAAYFLMTDSGEFNGNTINQLDAADSMNEAVSLEAPDQISEYADHAKKFVGQLRAFTDQLGLGPEYLEVLDTAMSHVDHPAKTLSARLTTKITNGSLLEYGLAQARQFQSDALAGHFVFDGFKQHDGALSEGELRTALFGGNWDAQ</sequence>
<dbReference type="InterPro" id="IPR007370">
    <property type="entry name" value="Glu_cys_ligase"/>
</dbReference>
<dbReference type="InterPro" id="IPR006334">
    <property type="entry name" value="Glut_cys_ligase"/>
</dbReference>
<dbReference type="PANTHER" id="PTHR38761:SF1">
    <property type="entry name" value="GLUTAMATE--CYSTEINE LIGASE"/>
    <property type="match status" value="1"/>
</dbReference>
<evidence type="ECO:0000313" key="12">
    <source>
        <dbReference type="Proteomes" id="UP000831181"/>
    </source>
</evidence>
<dbReference type="Gene3D" id="3.30.590.20">
    <property type="match status" value="1"/>
</dbReference>
<evidence type="ECO:0000256" key="1">
    <source>
        <dbReference type="ARBA" id="ARBA00005006"/>
    </source>
</evidence>
<organism evidence="11 12">
    <name type="scientific">Nicoliella spurrieriana</name>
    <dbReference type="NCBI Taxonomy" id="2925830"/>
    <lineage>
        <taxon>Bacteria</taxon>
        <taxon>Bacillati</taxon>
        <taxon>Bacillota</taxon>
        <taxon>Bacilli</taxon>
        <taxon>Lactobacillales</taxon>
        <taxon>Lactobacillaceae</taxon>
        <taxon>Nicoliella</taxon>
    </lineage>
</organism>
<keyword evidence="12" id="KW-1185">Reference proteome</keyword>
<dbReference type="EMBL" id="CP093360">
    <property type="protein sequence ID" value="UQS85973.1"/>
    <property type="molecule type" value="Genomic_DNA"/>
</dbReference>
<reference evidence="11" key="1">
    <citation type="journal article" date="2022" name="Int. J. Syst. Evol. Microbiol.">
        <title>Apilactobacillus apisilvae sp. nov., Nicolia spurrieriana gen. nov. sp. nov., Bombilactobacillus folatiphilus sp. nov. and Bombilactobacillus thymidiniphilus sp. nov., four new lactic acid bacterial isolates from stingless bees Tetragonula carbonaria and Austroplebeia australis.</title>
        <authorList>
            <person name="Oliphant S.A."/>
            <person name="Watson-Haigh N.S."/>
            <person name="Sumby K.M."/>
            <person name="Gardner J."/>
            <person name="Groom S."/>
            <person name="Jiranek V."/>
        </authorList>
    </citation>
    <scope>NUCLEOTIDE SEQUENCE</scope>
    <source>
        <strain evidence="11">SGEP1_A5</strain>
    </source>
</reference>
<dbReference type="GO" id="GO:0046872">
    <property type="term" value="F:metal ion binding"/>
    <property type="evidence" value="ECO:0007669"/>
    <property type="project" value="TreeGrafter"/>
</dbReference>
<evidence type="ECO:0000256" key="6">
    <source>
        <dbReference type="ARBA" id="ARBA00022840"/>
    </source>
</evidence>